<sequence length="59" mass="7501">MKKIINFNKWKSFIGNTSIFNEEELKYQHYKNNRKIIIKFLHIFLWWMEKYKLSKFTKL</sequence>
<dbReference type="KEGG" id="hcr:X271_00239"/>
<proteinExistence type="predicted"/>
<accession>W8GSD0</accession>
<gene>
    <name evidence="1" type="ORF">X271_00239</name>
</gene>
<dbReference type="HOGENOM" id="CLU_2951681_0_0_14"/>
<dbReference type="STRING" id="1427984.X271_00239"/>
<protein>
    <submittedName>
        <fullName evidence="1">Uncharacterized protein</fullName>
    </submittedName>
</protein>
<reference evidence="1 2" key="1">
    <citation type="journal article" date="2014" name="Genome Biol. Evol.">
        <title>Phylogenomics of "Candidatus Hepatoplasma crinochetorum," a Lineage of Mollicutes Associated with Noninsect Arthropods.</title>
        <authorList>
            <person name="Leclercq S."/>
            <person name="Dittmer J."/>
            <person name="Bouchon D."/>
            <person name="Cordaux R."/>
        </authorList>
    </citation>
    <scope>NUCLEOTIDE SEQUENCE [LARGE SCALE GENOMIC DNA]</scope>
    <source>
        <strain evidence="1 2">Av</strain>
    </source>
</reference>
<dbReference type="Proteomes" id="UP000019450">
    <property type="component" value="Chromosome"/>
</dbReference>
<name>W8GSD0_9MOLU</name>
<dbReference type="EMBL" id="CP006932">
    <property type="protein sequence ID" value="AHK22345.1"/>
    <property type="molecule type" value="Genomic_DNA"/>
</dbReference>
<dbReference type="AlphaFoldDB" id="W8GSD0"/>
<evidence type="ECO:0000313" key="1">
    <source>
        <dbReference type="EMBL" id="AHK22345.1"/>
    </source>
</evidence>
<evidence type="ECO:0000313" key="2">
    <source>
        <dbReference type="Proteomes" id="UP000019450"/>
    </source>
</evidence>
<keyword evidence="2" id="KW-1185">Reference proteome</keyword>
<organism evidence="1 2">
    <name type="scientific">Candidatus Hepatoplasma crinochetorum Av</name>
    <dbReference type="NCBI Taxonomy" id="1427984"/>
    <lineage>
        <taxon>Bacteria</taxon>
        <taxon>Bacillati</taxon>
        <taxon>Mycoplasmatota</taxon>
        <taxon>Mollicutes</taxon>
        <taxon>Candidatus Hepatoplasmataceae</taxon>
        <taxon>Candidatus Hepatoplasma</taxon>
    </lineage>
</organism>